<accession>A0ACC1PQM3</accession>
<reference evidence="1" key="1">
    <citation type="submission" date="2022-10" db="EMBL/GenBank/DDBJ databases">
        <title>Genome Sequence of Xylaria curta.</title>
        <authorList>
            <person name="Buettner E."/>
        </authorList>
    </citation>
    <scope>NUCLEOTIDE SEQUENCE</scope>
    <source>
        <strain evidence="1">Babe10</strain>
    </source>
</reference>
<evidence type="ECO:0000313" key="1">
    <source>
        <dbReference type="EMBL" id="KAJ2999261.1"/>
    </source>
</evidence>
<name>A0ACC1PQM3_9PEZI</name>
<dbReference type="EMBL" id="JAPDGR010000004">
    <property type="protein sequence ID" value="KAJ2999261.1"/>
    <property type="molecule type" value="Genomic_DNA"/>
</dbReference>
<protein>
    <submittedName>
        <fullName evidence="1">Uncharacterized protein</fullName>
    </submittedName>
</protein>
<evidence type="ECO:0000313" key="2">
    <source>
        <dbReference type="Proteomes" id="UP001143856"/>
    </source>
</evidence>
<organism evidence="1 2">
    <name type="scientific">Xylaria curta</name>
    <dbReference type="NCBI Taxonomy" id="42375"/>
    <lineage>
        <taxon>Eukaryota</taxon>
        <taxon>Fungi</taxon>
        <taxon>Dikarya</taxon>
        <taxon>Ascomycota</taxon>
        <taxon>Pezizomycotina</taxon>
        <taxon>Sordariomycetes</taxon>
        <taxon>Xylariomycetidae</taxon>
        <taxon>Xylariales</taxon>
        <taxon>Xylariaceae</taxon>
        <taxon>Xylaria</taxon>
    </lineage>
</organism>
<sequence length="614" mass="69807">MAFQISLGDGILLAQLAWRLAQTFTNGRKSAPAEFQAIEHELYSLSAALTAAEGEQNNAVSGNETIVDKYTIVSEKAAPQKPKLERWSHSILKNWRKIEWTTEKGDLSTLRDQILVHTNSLNLLINIGTSSRTASIEQSLDNKLALLEELHQWYVINLRDAVPKRDTASNSLIHTPQQPLWAQSSAFISTFELSMKKETGDDITCPRASIRSEWFESFLDSTLDPSSGSMFICGCSDRQVGEVSHQVAVQRYGLSHLIFPIRIASGDGSWMLYKTADDVSNQLVDLHIRKIHPSYIRRLEDTFFYTLSRRRVEAILAQRVSNSLCYVSQENKEQHILEAMSDLKISRKSVESIIFRSGRTEHVQEWVDDIQILQYGVKDVGISTNYTQTDIVRWLEYAEVFVSFNLEEARERGDVLSMVLKFRYNTVTKLTENASVDITSIEAVGTHMDGSTVAHNGLDVAIKFTNKLAAKEFHEKVESMRMDLFVRSLRYPRSNERVILNLRTARVECETVYIDDAQITIAVDTNAKYRLIIVSRNRCTIMSQVLVEDFFTSPSSRPNYTGPTYLVQTGDMRERKVYHYENGFKYLSLSTTQANRMLELARSSVACSIRNGEQ</sequence>
<keyword evidence="2" id="KW-1185">Reference proteome</keyword>
<gene>
    <name evidence="1" type="ORF">NUW58_g50</name>
</gene>
<proteinExistence type="predicted"/>
<comment type="caution">
    <text evidence="1">The sequence shown here is derived from an EMBL/GenBank/DDBJ whole genome shotgun (WGS) entry which is preliminary data.</text>
</comment>
<dbReference type="Proteomes" id="UP001143856">
    <property type="component" value="Unassembled WGS sequence"/>
</dbReference>